<reference evidence="4" key="1">
    <citation type="submission" date="2016-10" db="EMBL/GenBank/DDBJ databases">
        <title>Agrobacterium Ti plasmids: Classification based on T-DNA and Vir regions organization.</title>
        <authorList>
            <person name="Nabi N."/>
            <person name="Vial L."/>
            <person name="Ben Hafsa A."/>
            <person name="Chapulliot D."/>
            <person name="Berard A."/>
            <person name="Chauveau A."/>
            <person name="Le Paslier M.-C."/>
            <person name="Harzallah Skhiri F."/>
            <person name="Brunel D."/>
            <person name="Nesme X."/>
            <person name="Chaouachi M."/>
        </authorList>
    </citation>
    <scope>NUCLEOTIDE SEQUENCE</scope>
    <source>
        <strain evidence="4">CFBP2692</strain>
        <plasmid evidence="4">pTi_CFBP2692</plasmid>
    </source>
</reference>
<dbReference type="PANTHER" id="PTHR30363:SF44">
    <property type="entry name" value="AGA OPERON TRANSCRIPTIONAL REPRESSOR-RELATED"/>
    <property type="match status" value="1"/>
</dbReference>
<dbReference type="Gene3D" id="3.40.50.1360">
    <property type="match status" value="1"/>
</dbReference>
<dbReference type="PROSITE" id="PS51000">
    <property type="entry name" value="HTH_DEOR_2"/>
    <property type="match status" value="1"/>
</dbReference>
<dbReference type="SMART" id="SM01134">
    <property type="entry name" value="DeoRC"/>
    <property type="match status" value="1"/>
</dbReference>
<evidence type="ECO:0000256" key="1">
    <source>
        <dbReference type="ARBA" id="ARBA00023015"/>
    </source>
</evidence>
<geneLocation type="plasmid" evidence="4">
    <name>pTi_CFBP2692</name>
</geneLocation>
<dbReference type="InterPro" id="IPR036390">
    <property type="entry name" value="WH_DNA-bd_sf"/>
</dbReference>
<dbReference type="PRINTS" id="PR00037">
    <property type="entry name" value="HTHLACR"/>
</dbReference>
<dbReference type="GO" id="GO:0003700">
    <property type="term" value="F:DNA-binding transcription factor activity"/>
    <property type="evidence" value="ECO:0007669"/>
    <property type="project" value="InterPro"/>
</dbReference>
<feature type="domain" description="HTH deoR-type" evidence="3">
    <location>
        <begin position="23"/>
        <end position="78"/>
    </location>
</feature>
<dbReference type="SMART" id="SM00420">
    <property type="entry name" value="HTH_DEOR"/>
    <property type="match status" value="1"/>
</dbReference>
<dbReference type="Pfam" id="PF00455">
    <property type="entry name" value="DeoRC"/>
    <property type="match status" value="1"/>
</dbReference>
<evidence type="ECO:0000313" key="4">
    <source>
        <dbReference type="EMBL" id="ASK41015.1"/>
    </source>
</evidence>
<dbReference type="InterPro" id="IPR050313">
    <property type="entry name" value="Carb_Metab_HTH_regulators"/>
</dbReference>
<dbReference type="InterPro" id="IPR037171">
    <property type="entry name" value="NagB/RpiA_transferase-like"/>
</dbReference>
<evidence type="ECO:0000256" key="2">
    <source>
        <dbReference type="ARBA" id="ARBA00023163"/>
    </source>
</evidence>
<proteinExistence type="predicted"/>
<dbReference type="EMBL" id="KY000027">
    <property type="protein sequence ID" value="ASK41015.1"/>
    <property type="molecule type" value="Genomic_DNA"/>
</dbReference>
<keyword evidence="2" id="KW-0804">Transcription</keyword>
<organism evidence="4">
    <name type="scientific">Rhizobium rhizogenes</name>
    <name type="common">Agrobacterium rhizogenes</name>
    <dbReference type="NCBI Taxonomy" id="359"/>
    <lineage>
        <taxon>Bacteria</taxon>
        <taxon>Pseudomonadati</taxon>
        <taxon>Pseudomonadota</taxon>
        <taxon>Alphaproteobacteria</taxon>
        <taxon>Hyphomicrobiales</taxon>
        <taxon>Rhizobiaceae</taxon>
        <taxon>Rhizobium/Agrobacterium group</taxon>
        <taxon>Rhizobium</taxon>
    </lineage>
</organism>
<sequence>MAVRTARTRLNDKNVAQDDDFLPAERRSKILDWFSTNSVASTQDLARRLNASISTIRRDLDSLAADGLLKRTHGGAVRVRQNTTYEQRMEEARNTSVEEKRAIAKAAASILQPGQSVLIDSKSTSHLLAHAIAELAIPLTVITNDVQVAAILANRDPISVVVPGGTCRHGAYVLLGETSTKFVRELNCDHYFLCTHAVDPSGPTDTWLDLVQLQRAMVGAAIETTLIIDSSKFGSRKIYSVVPMKQIKRIITDEGLPQDDRDRYSALVDELVIAPFLEESPSEQEV</sequence>
<dbReference type="SUPFAM" id="SSF100950">
    <property type="entry name" value="NagB/RpiA/CoA transferase-like"/>
    <property type="match status" value="1"/>
</dbReference>
<dbReference type="InterPro" id="IPR014036">
    <property type="entry name" value="DeoR-like_C"/>
</dbReference>
<keyword evidence="4" id="KW-0614">Plasmid</keyword>
<protein>
    <submittedName>
        <fullName evidence="4">Transcriptional regulator of sugar metabolism</fullName>
    </submittedName>
</protein>
<dbReference type="InterPro" id="IPR036388">
    <property type="entry name" value="WH-like_DNA-bd_sf"/>
</dbReference>
<dbReference type="InterPro" id="IPR001034">
    <property type="entry name" value="DeoR_HTH"/>
</dbReference>
<evidence type="ECO:0000259" key="3">
    <source>
        <dbReference type="PROSITE" id="PS51000"/>
    </source>
</evidence>
<keyword evidence="1" id="KW-0805">Transcription regulation</keyword>
<dbReference type="SUPFAM" id="SSF46785">
    <property type="entry name" value="Winged helix' DNA-binding domain"/>
    <property type="match status" value="1"/>
</dbReference>
<dbReference type="PANTHER" id="PTHR30363">
    <property type="entry name" value="HTH-TYPE TRANSCRIPTIONAL REGULATOR SRLR-RELATED"/>
    <property type="match status" value="1"/>
</dbReference>
<dbReference type="AlphaFoldDB" id="A0A2Z2PI17"/>
<name>A0A2Z2PI17_RHIRH</name>
<dbReference type="Pfam" id="PF08220">
    <property type="entry name" value="HTH_DeoR"/>
    <property type="match status" value="1"/>
</dbReference>
<dbReference type="Gene3D" id="1.10.10.10">
    <property type="entry name" value="Winged helix-like DNA-binding domain superfamily/Winged helix DNA-binding domain"/>
    <property type="match status" value="1"/>
</dbReference>
<accession>A0A2Z2PI17</accession>